<accession>A0A7H9B881</accession>
<dbReference type="Proteomes" id="UP000509704">
    <property type="component" value="Chromosome 8"/>
</dbReference>
<dbReference type="KEGG" id="zmk:HG535_0H02120"/>
<gene>
    <name evidence="3" type="ORF">HG535_0H02120</name>
</gene>
<protein>
    <submittedName>
        <fullName evidence="3">Uncharacterized protein</fullName>
    </submittedName>
</protein>
<feature type="coiled-coil region" evidence="1">
    <location>
        <begin position="32"/>
        <end position="59"/>
    </location>
</feature>
<organism evidence="3 4">
    <name type="scientific">Zygotorulaspora mrakii</name>
    <name type="common">Zygosaccharomyces mrakii</name>
    <dbReference type="NCBI Taxonomy" id="42260"/>
    <lineage>
        <taxon>Eukaryota</taxon>
        <taxon>Fungi</taxon>
        <taxon>Dikarya</taxon>
        <taxon>Ascomycota</taxon>
        <taxon>Saccharomycotina</taxon>
        <taxon>Saccharomycetes</taxon>
        <taxon>Saccharomycetales</taxon>
        <taxon>Saccharomycetaceae</taxon>
        <taxon>Zygotorulaspora</taxon>
    </lineage>
</organism>
<proteinExistence type="predicted"/>
<evidence type="ECO:0000256" key="1">
    <source>
        <dbReference type="SAM" id="Coils"/>
    </source>
</evidence>
<feature type="region of interest" description="Disordered" evidence="2">
    <location>
        <begin position="1"/>
        <end position="28"/>
    </location>
</feature>
<keyword evidence="1" id="KW-0175">Coiled coil</keyword>
<keyword evidence="4" id="KW-1185">Reference proteome</keyword>
<dbReference type="AlphaFoldDB" id="A0A7H9B881"/>
<evidence type="ECO:0000313" key="3">
    <source>
        <dbReference type="EMBL" id="QLG74885.1"/>
    </source>
</evidence>
<dbReference type="EMBL" id="CP058611">
    <property type="protein sequence ID" value="QLG74885.1"/>
    <property type="molecule type" value="Genomic_DNA"/>
</dbReference>
<dbReference type="RefSeq" id="XP_037146610.1">
    <property type="nucleotide sequence ID" value="XM_037290715.1"/>
</dbReference>
<sequence length="308" mass="34995">MDFTSDSRQSTSLGGSASSPTGGDNADADIAVDNEQLRLLNLQDEKERLISQRNSLLGEVDHYQAQLDKPQQRSSAYDDDILLQDLLSSAQQVKSNSHVITIDGESDTLLELGSKHDTLPLLNMDTRLQLLKEKLYQNVTVQLENDLLLATFTLMKPFFTVQLRLEYSNDVLDECSVIEISDLVKWDLKALFAFKNPSKILLCCFEYDRIRFRVSRVWDYVMTDLENFNLIEMVKKKLCLELSRKDLSVLLTLSLELQFDSVVPRTDIAAKLFKAGKYVNIDDIKNGLIKEYGINLGLLKLCKTCLNL</sequence>
<dbReference type="GeneID" id="59238688"/>
<name>A0A7H9B881_ZYGMR</name>
<reference evidence="3 4" key="1">
    <citation type="submission" date="2020-07" db="EMBL/GenBank/DDBJ databases">
        <title>The yeast mating-type switching endonuclease HO is a domesticated member of an unorthodox homing genetic element family.</title>
        <authorList>
            <person name="Coughlan A.Y."/>
            <person name="Lombardi L."/>
            <person name="Braun-Galleani S."/>
            <person name="Martos A.R."/>
            <person name="Galeote V."/>
            <person name="Bigey F."/>
            <person name="Dequin S."/>
            <person name="Byrne K.P."/>
            <person name="Wolfe K.H."/>
        </authorList>
    </citation>
    <scope>NUCLEOTIDE SEQUENCE [LARGE SCALE GENOMIC DNA]</scope>
    <source>
        <strain evidence="3 4">NRRL Y-6702</strain>
    </source>
</reference>
<evidence type="ECO:0000313" key="4">
    <source>
        <dbReference type="Proteomes" id="UP000509704"/>
    </source>
</evidence>
<evidence type="ECO:0000256" key="2">
    <source>
        <dbReference type="SAM" id="MobiDB-lite"/>
    </source>
</evidence>
<dbReference type="OrthoDB" id="4036276at2759"/>
<feature type="compositionally biased region" description="Polar residues" evidence="2">
    <location>
        <begin position="1"/>
        <end position="22"/>
    </location>
</feature>